<dbReference type="SMART" id="SM00149">
    <property type="entry name" value="PLCYc"/>
    <property type="match status" value="1"/>
</dbReference>
<dbReference type="SUPFAM" id="SSF57184">
    <property type="entry name" value="Growth factor receptor domain"/>
    <property type="match status" value="1"/>
</dbReference>
<feature type="compositionally biased region" description="Polar residues" evidence="6">
    <location>
        <begin position="2576"/>
        <end position="2593"/>
    </location>
</feature>
<feature type="transmembrane region" description="Helical" evidence="7">
    <location>
        <begin position="1470"/>
        <end position="1487"/>
    </location>
</feature>
<dbReference type="PANTHER" id="PTHR10336:SF36">
    <property type="entry name" value="1-PHOSPHATIDYLINOSITOL 4,5-BISPHOSPHATE PHOSPHODIESTERASE BETA-4"/>
    <property type="match status" value="1"/>
</dbReference>
<dbReference type="Gene3D" id="2.60.40.150">
    <property type="entry name" value="C2 domain"/>
    <property type="match status" value="1"/>
</dbReference>
<evidence type="ECO:0000256" key="1">
    <source>
        <dbReference type="ARBA" id="ARBA00012368"/>
    </source>
</evidence>
<dbReference type="Pfam" id="PF00387">
    <property type="entry name" value="PI-PLC-Y"/>
    <property type="match status" value="1"/>
</dbReference>
<keyword evidence="7" id="KW-1133">Transmembrane helix</keyword>
<feature type="transmembrane region" description="Helical" evidence="7">
    <location>
        <begin position="1552"/>
        <end position="1577"/>
    </location>
</feature>
<evidence type="ECO:0000256" key="5">
    <source>
        <dbReference type="RuleBase" id="RU361133"/>
    </source>
</evidence>
<proteinExistence type="predicted"/>
<dbReference type="InterPro" id="IPR009030">
    <property type="entry name" value="Growth_fac_rcpt_cys_sf"/>
</dbReference>
<feature type="compositionally biased region" description="Pro residues" evidence="6">
    <location>
        <begin position="790"/>
        <end position="806"/>
    </location>
</feature>
<evidence type="ECO:0000256" key="6">
    <source>
        <dbReference type="SAM" id="MobiDB-lite"/>
    </source>
</evidence>
<dbReference type="Gene3D" id="2.10.50.10">
    <property type="entry name" value="Tumor Necrosis Factor Receptor, subunit A, domain 2"/>
    <property type="match status" value="1"/>
</dbReference>
<feature type="transmembrane region" description="Helical" evidence="7">
    <location>
        <begin position="1499"/>
        <end position="1518"/>
    </location>
</feature>
<dbReference type="PANTHER" id="PTHR10336">
    <property type="entry name" value="PHOSPHOINOSITIDE-SPECIFIC PHOSPHOLIPASE C FAMILY PROTEIN"/>
    <property type="match status" value="1"/>
</dbReference>
<dbReference type="EC" id="3.1.4.11" evidence="1 5"/>
<dbReference type="PROSITE" id="PS50008">
    <property type="entry name" value="PIPLC_Y_DOMAIN"/>
    <property type="match status" value="1"/>
</dbReference>
<evidence type="ECO:0000259" key="9">
    <source>
        <dbReference type="PROSITE" id="PS50008"/>
    </source>
</evidence>
<feature type="region of interest" description="Disordered" evidence="6">
    <location>
        <begin position="2571"/>
        <end position="2599"/>
    </location>
</feature>
<feature type="region of interest" description="Disordered" evidence="6">
    <location>
        <begin position="2164"/>
        <end position="2184"/>
    </location>
</feature>
<evidence type="ECO:0000256" key="4">
    <source>
        <dbReference type="ARBA" id="ARBA00023098"/>
    </source>
</evidence>
<dbReference type="GO" id="GO:0016042">
    <property type="term" value="P:lipid catabolic process"/>
    <property type="evidence" value="ECO:0007669"/>
    <property type="project" value="UniProtKB-KW"/>
</dbReference>
<dbReference type="InterPro" id="IPR039448">
    <property type="entry name" value="Beta_helix"/>
</dbReference>
<dbReference type="Pfam" id="PF13229">
    <property type="entry name" value="Beta_helix"/>
    <property type="match status" value="1"/>
</dbReference>
<feature type="region of interest" description="Disordered" evidence="6">
    <location>
        <begin position="255"/>
        <end position="290"/>
    </location>
</feature>
<evidence type="ECO:0000313" key="10">
    <source>
        <dbReference type="EMBL" id="KAL1525655.1"/>
    </source>
</evidence>
<protein>
    <recommendedName>
        <fullName evidence="1 5">Phosphoinositide phospholipase C</fullName>
        <ecNumber evidence="1 5">3.1.4.11</ecNumber>
    </recommendedName>
</protein>
<reference evidence="10 11" key="1">
    <citation type="journal article" date="2024" name="Science">
        <title>Giant polyketide synthase enzymes in the biosynthesis of giant marine polyether toxins.</title>
        <authorList>
            <person name="Fallon T.R."/>
            <person name="Shende V.V."/>
            <person name="Wierzbicki I.H."/>
            <person name="Pendleton A.L."/>
            <person name="Watervoot N.F."/>
            <person name="Auber R.P."/>
            <person name="Gonzalez D.J."/>
            <person name="Wisecaver J.H."/>
            <person name="Moore B.S."/>
        </authorList>
    </citation>
    <scope>NUCLEOTIDE SEQUENCE [LARGE SCALE GENOMIC DNA]</scope>
    <source>
        <strain evidence="10 11">12B1</strain>
    </source>
</reference>
<keyword evidence="11" id="KW-1185">Reference proteome</keyword>
<dbReference type="EMBL" id="JBGBPQ010000004">
    <property type="protein sequence ID" value="KAL1525655.1"/>
    <property type="molecule type" value="Genomic_DNA"/>
</dbReference>
<dbReference type="GO" id="GO:0048015">
    <property type="term" value="P:phosphatidylinositol-mediated signaling"/>
    <property type="evidence" value="ECO:0007669"/>
    <property type="project" value="TreeGrafter"/>
</dbReference>
<dbReference type="SMART" id="SM00148">
    <property type="entry name" value="PLCXc"/>
    <property type="match status" value="1"/>
</dbReference>
<keyword evidence="3 5" id="KW-0442">Lipid degradation</keyword>
<dbReference type="Gene3D" id="2.160.20.10">
    <property type="entry name" value="Single-stranded right-handed beta-helix, Pectin lyase-like"/>
    <property type="match status" value="1"/>
</dbReference>
<feature type="chain" id="PRO_5044289454" description="Phosphoinositide phospholipase C" evidence="8">
    <location>
        <begin position="21"/>
        <end position="2599"/>
    </location>
</feature>
<dbReference type="InterPro" id="IPR035892">
    <property type="entry name" value="C2_domain_sf"/>
</dbReference>
<dbReference type="InterPro" id="IPR012334">
    <property type="entry name" value="Pectin_lyas_fold"/>
</dbReference>
<dbReference type="GO" id="GO:0051209">
    <property type="term" value="P:release of sequestered calcium ion into cytosol"/>
    <property type="evidence" value="ECO:0007669"/>
    <property type="project" value="TreeGrafter"/>
</dbReference>
<feature type="compositionally biased region" description="Basic residues" evidence="6">
    <location>
        <begin position="2166"/>
        <end position="2181"/>
    </location>
</feature>
<dbReference type="SUPFAM" id="SSF51695">
    <property type="entry name" value="PLC-like phosphodiesterases"/>
    <property type="match status" value="1"/>
</dbReference>
<sequence length="2599" mass="281608">MVPVSFPLLLAVASPPAVAPLYPPSLELPSNSASSAAEFQDLLDANASYIFIPPNNMIELPSSLTLVARTLHVASAPPGATIRAHYGERIFHVLNGSSLRLEHISLRGDLEHRGALHIRAASVVMVDGRIDGFHAERGGAALVEQGGELHLQRTEIAFCNASIAGGAVFAVAGATVRLSDACVVRACSVQELAQSEPEPEIITWPLASPAPPYPPYPPGIPVGLQGDLGVLEDTGGLPEDTGGLLGDPGGLLGVPDSLPGDAGGLPGDSEGLLGDPGGLPGGGGGLPSNGRRLSEDWHDFNFSAVGGAFCLLSASLTIDDSQVYECEVKGVYNRAEGVYNRAEGGAIFSYESAVLLRATTISNCTAHDTSYWSYGGGISMEGETAKLTLEGCAVRGCSGATVGGAIAIFNIRSLHVVSSVFERCEAVVGGGVYIGASLLSVLFNQTSFTACIATAVGGAMYVDESTELSVRDSVVSDCTADEGGALFVAPTGSAILFSVRIEGCTAFEWGAVYASTTSRVEVVGLTIDHTCAPNQTSALALLGEDSPLRGVALVTHGCLPTDVVVLIGEELGRIVCDDVTYTDPRSSLTIPICGEAATCTDVRLHDSSNFTSPQCTCGHGLYTVASDGGPPPQPYSSACVRAPYVEEAFVQTDLLEYQVGKTQEGALNETKAYNLRMFGTDGRSNVQTKWVVETNATWLSFAKWSQNVTKPEGSTGWTERVLVTASSKGLRERSDLYSARVYVNILSPINSRFDQSPSTTPPLHHAAPLHSQHLHHAAPPQLRQPTHPASSPPAKPSLTPTPPPFSTPRLLHAFPPRRSPRTIHSAQMFVRAAPVLSKSGWMARPDANRQTCPPLSLNETWSDGEVNGTVGTVEILGLQLCDVDSLPVFQSEYRENSFKPRYEQRNEPLYNLTHGTEAAAVNFEDRGYGQFDVRVKMQLHGLYVLTVFVDEERVGEERHVHANCAANLVASASGKCSVRAGQTRGEGDSVVDCPLGTAKAEAGSQPCEACATGKMASTTGLTACTECAAGFVPSPDKTDCVRCATGVSARPGAATCDICAEGYYLPHGAAAATEASCTPCAAHAGLTCANASGTTLANVTVRRGFWRYSAATTQVWACVADGEWTPCAGGTSAGEGGAAYCTAGHLGPRCEVCNSTEEAEFFFDRKRARCRECGDVTGKAAAIFGAALVLLLFASTGVAFVWRRRPSLHRAAMQLRRLWVSAGLRYLVKAALGLYQCIAAVPSVYDVTVPPTLRAFEWMADLFELPADVGLDFFIAPSCLGSYRRRLIIGAAWPIVLLAAAALGFVALEVAHSRGAWREELRERVSLGLKRVVPPVLIVTFVLVPSTATRVFKSFLCEAFHVSDTPVETVRFMAVDPSSSCDSDDYRTTQQVAFVAVLVWPIGVPLLYAVLLWHSRRAIKSGVPTTLSRATRFLSADYKPFAFWWEPLEMCRKLALTGWVLFVEEEHEQARVLVALIVSISFLALRMNVRPTLRPEHGLVMLTVDLTLICTYLCVLLIKQCDFSSLSTLSFEEALKREICSTYGFGETAEGVYLFFLFFGLTVLFLQFSAGLIQFWIEGHVPHILLVARAHSLPPQVILKRVLQRRLHDLNAKLVRWLRLDVPRLSPLARAAILQFRTTRGWRPPPDTPEHLLPLATGTLADLKIVHVFPRTHVFVQADLRAFSLRWSHDRLLSLWTVHHVCLAERADRHTNHETQSELTRARSPPATRRHKTAALHLHFTASGGVPRLLELHMAEAKARAWLSGLVALLAAVPRLVSPPHARWALACMAGAADRGATGYLRRADLRTLLRRANFAVRLPELEAHLEASRKAELVAADGKESWSAVHVTMLLLRLSVQSKEISRLFHSYATQGGGMCLADWEEFVRVEQLGLPPEGEECHQELAAERKRFEESAGGAKEAALSEMQFAMLLLGPRNRALPPPRDHLAADGYWDAPLSHYWTATSHNSYIVGDQLTGRSSADAYRRQLLQGCRHVEIDCWDGPPENPMVTHGGTLCTVEKFDAVAKAIAECAFVPSPWPVILSLEMHCKPKQQHAIAKMMAKHFGKALVLYDELNACGRARSLSPRDLKGRVLVKAKVNVVAGTAEKSASWYRRVSAPSRSPAAYLRSKTTRTSVAGARGSVCDRRSSLTSPVLGVELSVSNQKANSARRKLEKQRGKKRAKHATDPHFATHLCLRTVPVSDFLTADANGWVLPITSVNEDVLLKELGLSQLERHQMEGLTFRSADVPSSLTAAQLSALASVRLARDPPPEVGTMQRRTASWLVRLYPLGLRFSGNNMNPLPAWLAGSQYVALNMSQNDLAVQLHFALFNGFGGYVLKPPEMMPTEKATRTSAVEPELDNLGAEDYWPPAREWLQYTNIRFLSLHNLPKRTERRLDLSGSRSACHAFVPELTGTPEPPDNDNPIAPHLTLSLYPIGGFCALTKTLPLRGFQESVVTETTINGESGTGSNMTFREGETVHCIAAEPDATLVRVCVVESGYDLAYETAVLARLRCGYRVLQLRSALGTRLELCYVLVHVSVTQEPNRFPNARQLQQMQFSVNARRKSFSRDSECGVNAARQSATRQSGRRVNSARQTSEELV</sequence>
<feature type="compositionally biased region" description="Gly residues" evidence="6">
    <location>
        <begin position="274"/>
        <end position="287"/>
    </location>
</feature>
<dbReference type="InterPro" id="IPR011050">
    <property type="entry name" value="Pectin_lyase_fold/virulence"/>
</dbReference>
<keyword evidence="4 5" id="KW-0443">Lipid metabolism</keyword>
<evidence type="ECO:0000256" key="2">
    <source>
        <dbReference type="ARBA" id="ARBA00022801"/>
    </source>
</evidence>
<dbReference type="SUPFAM" id="SSF51126">
    <property type="entry name" value="Pectin lyase-like"/>
    <property type="match status" value="1"/>
</dbReference>
<feature type="transmembrane region" description="Helical" evidence="7">
    <location>
        <begin position="1392"/>
        <end position="1413"/>
    </location>
</feature>
<dbReference type="InterPro" id="IPR001711">
    <property type="entry name" value="PLipase_C_Pinositol-sp_Y"/>
</dbReference>
<accession>A0AB34JY96</accession>
<keyword evidence="2 5" id="KW-0378">Hydrolase</keyword>
<keyword evidence="7" id="KW-0812">Transmembrane</keyword>
<dbReference type="InterPro" id="IPR001192">
    <property type="entry name" value="PI-PLC_fam"/>
</dbReference>
<feature type="transmembrane region" description="Helical" evidence="7">
    <location>
        <begin position="1332"/>
        <end position="1352"/>
    </location>
</feature>
<feature type="region of interest" description="Disordered" evidence="6">
    <location>
        <begin position="753"/>
        <end position="808"/>
    </location>
</feature>
<evidence type="ECO:0000256" key="8">
    <source>
        <dbReference type="SAM" id="SignalP"/>
    </source>
</evidence>
<dbReference type="Gene3D" id="3.20.20.190">
    <property type="entry name" value="Phosphatidylinositol (PI) phosphodiesterase"/>
    <property type="match status" value="1"/>
</dbReference>
<dbReference type="SMART" id="SM01411">
    <property type="entry name" value="Ephrin_rec_like"/>
    <property type="match status" value="2"/>
</dbReference>
<dbReference type="InterPro" id="IPR017946">
    <property type="entry name" value="PLC-like_Pdiesterase_TIM-brl"/>
</dbReference>
<gene>
    <name evidence="10" type="ORF">AB1Y20_020505</name>
</gene>
<keyword evidence="8" id="KW-0732">Signal</keyword>
<dbReference type="InterPro" id="IPR000909">
    <property type="entry name" value="PLipase_C_PInositol-sp_X_dom"/>
</dbReference>
<dbReference type="Proteomes" id="UP001515480">
    <property type="component" value="Unassembled WGS sequence"/>
</dbReference>
<feature type="transmembrane region" description="Helical" evidence="7">
    <location>
        <begin position="1287"/>
        <end position="1311"/>
    </location>
</feature>
<dbReference type="CDD" id="cd08558">
    <property type="entry name" value="PI-PLCc_eukaryota"/>
    <property type="match status" value="1"/>
</dbReference>
<dbReference type="PROSITE" id="PS50007">
    <property type="entry name" value="PIPLC_X_DOMAIN"/>
    <property type="match status" value="1"/>
</dbReference>
<comment type="catalytic activity">
    <reaction evidence="5">
        <text>a 1,2-diacyl-sn-glycero-3-phospho-(1D-myo-inositol-4,5-bisphosphate) + H2O = 1D-myo-inositol 1,4,5-trisphosphate + a 1,2-diacyl-sn-glycerol + H(+)</text>
        <dbReference type="Rhea" id="RHEA:33179"/>
        <dbReference type="ChEBI" id="CHEBI:15377"/>
        <dbReference type="ChEBI" id="CHEBI:15378"/>
        <dbReference type="ChEBI" id="CHEBI:17815"/>
        <dbReference type="ChEBI" id="CHEBI:58456"/>
        <dbReference type="ChEBI" id="CHEBI:203600"/>
        <dbReference type="EC" id="3.1.4.11"/>
    </reaction>
</comment>
<comment type="caution">
    <text evidence="10">The sequence shown here is derived from an EMBL/GenBank/DDBJ whole genome shotgun (WGS) entry which is preliminary data.</text>
</comment>
<organism evidence="10 11">
    <name type="scientific">Prymnesium parvum</name>
    <name type="common">Toxic golden alga</name>
    <dbReference type="NCBI Taxonomy" id="97485"/>
    <lineage>
        <taxon>Eukaryota</taxon>
        <taxon>Haptista</taxon>
        <taxon>Haptophyta</taxon>
        <taxon>Prymnesiophyceae</taxon>
        <taxon>Prymnesiales</taxon>
        <taxon>Prymnesiaceae</taxon>
        <taxon>Prymnesium</taxon>
    </lineage>
</organism>
<name>A0AB34JY96_PRYPA</name>
<dbReference type="PRINTS" id="PR00390">
    <property type="entry name" value="PHPHLIPASEC"/>
</dbReference>
<dbReference type="Pfam" id="PF00388">
    <property type="entry name" value="PI-PLC-X"/>
    <property type="match status" value="1"/>
</dbReference>
<evidence type="ECO:0000313" key="11">
    <source>
        <dbReference type="Proteomes" id="UP001515480"/>
    </source>
</evidence>
<evidence type="ECO:0000256" key="7">
    <source>
        <dbReference type="SAM" id="Phobius"/>
    </source>
</evidence>
<evidence type="ECO:0000256" key="3">
    <source>
        <dbReference type="ARBA" id="ARBA00022963"/>
    </source>
</evidence>
<keyword evidence="7" id="KW-0472">Membrane</keyword>
<feature type="signal peptide" evidence="8">
    <location>
        <begin position="1"/>
        <end position="20"/>
    </location>
</feature>
<feature type="domain" description="PI-PLC Y-box" evidence="9">
    <location>
        <begin position="2248"/>
        <end position="2341"/>
    </location>
</feature>
<dbReference type="GO" id="GO:0004435">
    <property type="term" value="F:phosphatidylinositol-4,5-bisphosphate phospholipase C activity"/>
    <property type="evidence" value="ECO:0007669"/>
    <property type="project" value="UniProtKB-EC"/>
</dbReference>
<dbReference type="GO" id="GO:0046488">
    <property type="term" value="P:phosphatidylinositol metabolic process"/>
    <property type="evidence" value="ECO:0007669"/>
    <property type="project" value="TreeGrafter"/>
</dbReference>
<feature type="transmembrane region" description="Helical" evidence="7">
    <location>
        <begin position="1180"/>
        <end position="1202"/>
    </location>
</feature>
<feature type="transmembrane region" description="Helical" evidence="7">
    <location>
        <begin position="1223"/>
        <end position="1245"/>
    </location>
</feature>